<evidence type="ECO:0000313" key="2">
    <source>
        <dbReference type="EMBL" id="ORI97745.1"/>
    </source>
</evidence>
<dbReference type="AlphaFoldDB" id="A0A1X0VDE2"/>
<sequence length="1027" mass="111526">MMVAADEVNATSSMATSVRDEQKVMASDETVKEAIKEAQTESSDTKIDKSNKKTTEVESKDHSKTSSTKRDISLLDMAGQVTVTNAAEFTEAWNTAAVTKITVTDDIDLKYDAELRTQETGTAAPTISNAEKAVDDYMVDALKPRANNIEITSNNKTINLSSSVFTVRRASGTTNTRIVTRYYGLPVSTGVAPDININHLTFTSASADDFKSMSDFRNSILYRGTTSASGDIGGTLKLSDVTVAIDNDPATDAGNTMSAFVVPGMNIELYNHIDMQTRGTQLMGSNIHADASVRYRGIHDNVPGVIGVNSFSYLANTWALYNNYYSGSSSGTYQNYTNTIAKNIDIEKGAKVYMSRLNFGATNNASLSYQNGVIDGAISNLNIAGTLMMNVKDDGFVFQSRRGSTVNMLTTKINVASAGILAMNGTNTTASDYSGVIQAPANLVRGEFNIADDATFYLKSGQGCQIFSIPAGVNETNGGIVFNVESPKYMLIANHKRETDADVAGADWTGYTTGYMQLNVKHSDVSFYSSVTNYNNGNHLTYNAPAGYSSWKRVGIADMMQETQVGSTDSSYYSLKETPESKVTGSAGALCNNRYYRVFEIQSYVFNWLKWVPMSEADTDAKLALISDAENQEEAVSDADRYIRGQYGISEKLIPNFALPNAECDGIADFESTGGANKQVTWESNQVGVKQNTVTTNSNGIFVFESNRSQDFSIPGGDANNHVKYQQGDDTVSVTVDGGTYKTKVASTPTYAPQVYDLPAVNVVGGTITFKTSMAADNILINGEDNAEQYVTLATLTKANNSANGDGKEWSFNMTDYNNAHQDDPIEVGEGLEFWVIGNDQGVEAESTRTTYTYHDYLAEAVGYRLIAADDSLPIIADTVEKMTFGNLKRGKDGLFNRAPLDLSLDYGHLIVADGTIQKTTPWQMQASLVDKGSFGDDELQLEYVNSTNDSSFLSNEGDSLLVATAPNGNNGDMVVELDTSWNKVSNGQGWYLTLNSLKKYSVADYIYDDIKTPIMQWTLTSVLGDD</sequence>
<dbReference type="STRING" id="33968.BMS77_05965"/>
<dbReference type="InterPro" id="IPR046776">
    <property type="entry name" value="Pectate_lyase_5"/>
</dbReference>
<feature type="compositionally biased region" description="Basic and acidic residues" evidence="1">
    <location>
        <begin position="29"/>
        <end position="69"/>
    </location>
</feature>
<dbReference type="Proteomes" id="UP000192288">
    <property type="component" value="Unassembled WGS sequence"/>
</dbReference>
<evidence type="ECO:0000256" key="1">
    <source>
        <dbReference type="SAM" id="MobiDB-lite"/>
    </source>
</evidence>
<name>A0A1X0VDE2_LEUPS</name>
<feature type="region of interest" description="Disordered" evidence="1">
    <location>
        <begin position="1"/>
        <end position="69"/>
    </location>
</feature>
<organism evidence="2 3">
    <name type="scientific">Leuconostoc pseudomesenteroides</name>
    <dbReference type="NCBI Taxonomy" id="33968"/>
    <lineage>
        <taxon>Bacteria</taxon>
        <taxon>Bacillati</taxon>
        <taxon>Bacillota</taxon>
        <taxon>Bacilli</taxon>
        <taxon>Lactobacillales</taxon>
        <taxon>Lactobacillaceae</taxon>
        <taxon>Leuconostoc</taxon>
    </lineage>
</organism>
<evidence type="ECO:0000313" key="3">
    <source>
        <dbReference type="Proteomes" id="UP000192288"/>
    </source>
</evidence>
<reference evidence="2 3" key="1">
    <citation type="journal article" date="2017" name="Front. Microbiol.">
        <title>Genomic Characterization of Dairy Associated Leuconostoc Species and Diversity of Leuconostocs in Undefined Mixed Mesophilic Starter Cultures.</title>
        <authorList>
            <person name="Frantzen C.A."/>
            <person name="Kot W."/>
            <person name="Pedersen T.B."/>
            <person name="Ardo Y.M."/>
            <person name="Broadbent J.R."/>
            <person name="Neve H."/>
            <person name="Hansen L.H."/>
            <person name="Dal Bello F."/>
            <person name="Ostlie H.M."/>
            <person name="Kleppen H.P."/>
            <person name="Vogensen F.K."/>
            <person name="Holo H."/>
        </authorList>
    </citation>
    <scope>NUCLEOTIDE SEQUENCE [LARGE SCALE GENOMIC DNA]</scope>
    <source>
        <strain evidence="2 3">LMGCF08</strain>
    </source>
</reference>
<dbReference type="EMBL" id="MPLS01000016">
    <property type="protein sequence ID" value="ORI97745.1"/>
    <property type="molecule type" value="Genomic_DNA"/>
</dbReference>
<comment type="caution">
    <text evidence="2">The sequence shown here is derived from an EMBL/GenBank/DDBJ whole genome shotgun (WGS) entry which is preliminary data.</text>
</comment>
<accession>A0A1X0VDE2</accession>
<dbReference type="Pfam" id="PF20585">
    <property type="entry name" value="Pectate_lyase_5"/>
    <property type="match status" value="1"/>
</dbReference>
<protein>
    <submittedName>
        <fullName evidence="2">Uncharacterized protein</fullName>
    </submittedName>
</protein>
<proteinExistence type="predicted"/>
<gene>
    <name evidence="2" type="ORF">BMR96_05760</name>
</gene>